<feature type="domain" description="Reverse transcriptase" evidence="1">
    <location>
        <begin position="140"/>
        <end position="224"/>
    </location>
</feature>
<evidence type="ECO:0000259" key="1">
    <source>
        <dbReference type="Pfam" id="PF00078"/>
    </source>
</evidence>
<keyword evidence="3" id="KW-1185">Reference proteome</keyword>
<accession>A0A5N6M8K6</accession>
<proteinExistence type="predicted"/>
<dbReference type="InterPro" id="IPR043502">
    <property type="entry name" value="DNA/RNA_pol_sf"/>
</dbReference>
<dbReference type="InterPro" id="IPR000477">
    <property type="entry name" value="RT_dom"/>
</dbReference>
<name>A0A5N6M8K6_9ASTR</name>
<dbReference type="AlphaFoldDB" id="A0A5N6M8K6"/>
<sequence>MKEYVREERLCGVRVRLDYEDEGDTTQNTALQGNPTNTVTLVIPPSTTKAQALLANITPFASLPPQSSTSVPMGATTYPFATSFPFIMDHTFPSMPNPLPTFPPFSVSMPQPPFYTSGPKASTTIHTHVDPFHDLSQQYVPKMKMSFRLKNDGATYQRLMDMAFKNQVGRNIEVYVDDLVVKSNDKKTMLEDIEETFSTLKQINMTLNPAKCSIGSEEGKFLGHLVCMKDIRANPEKVRAIIEMLSPKTMKEVQRLNGKIASLHRFLSKSAKKSLPFFKVLKACNAKTCFQWTEEAEIAFNERKEYIANLPTLVVPKAGEKLTMFILKRLRLTAFQCRESPLKDIYRWESSMSPPPLYNITNFRRVRVWFV</sequence>
<evidence type="ECO:0000313" key="3">
    <source>
        <dbReference type="Proteomes" id="UP000326396"/>
    </source>
</evidence>
<reference evidence="2 3" key="1">
    <citation type="submission" date="2019-05" db="EMBL/GenBank/DDBJ databases">
        <title>Mikania micrantha, genome provides insights into the molecular mechanism of rapid growth.</title>
        <authorList>
            <person name="Liu B."/>
        </authorList>
    </citation>
    <scope>NUCLEOTIDE SEQUENCE [LARGE SCALE GENOMIC DNA]</scope>
    <source>
        <strain evidence="2">NLD-2019</strain>
        <tissue evidence="2">Leaf</tissue>
    </source>
</reference>
<dbReference type="EMBL" id="SZYD01000016">
    <property type="protein sequence ID" value="KAD3336930.1"/>
    <property type="molecule type" value="Genomic_DNA"/>
</dbReference>
<dbReference type="InterPro" id="IPR050951">
    <property type="entry name" value="Retrovirus_Pol_polyprotein"/>
</dbReference>
<dbReference type="PANTHER" id="PTHR37984:SF5">
    <property type="entry name" value="PROTEIN NYNRIN-LIKE"/>
    <property type="match status" value="1"/>
</dbReference>
<dbReference type="InterPro" id="IPR043128">
    <property type="entry name" value="Rev_trsase/Diguanyl_cyclase"/>
</dbReference>
<dbReference type="Proteomes" id="UP000326396">
    <property type="component" value="Linkage Group LG6"/>
</dbReference>
<dbReference type="CDD" id="cd01647">
    <property type="entry name" value="RT_LTR"/>
    <property type="match status" value="1"/>
</dbReference>
<dbReference type="Gene3D" id="3.30.70.270">
    <property type="match status" value="2"/>
</dbReference>
<dbReference type="PANTHER" id="PTHR37984">
    <property type="entry name" value="PROTEIN CBG26694"/>
    <property type="match status" value="1"/>
</dbReference>
<protein>
    <recommendedName>
        <fullName evidence="1">Reverse transcriptase domain-containing protein</fullName>
    </recommendedName>
</protein>
<comment type="caution">
    <text evidence="2">The sequence shown here is derived from an EMBL/GenBank/DDBJ whole genome shotgun (WGS) entry which is preliminary data.</text>
</comment>
<dbReference type="OrthoDB" id="1712951at2759"/>
<dbReference type="SUPFAM" id="SSF56672">
    <property type="entry name" value="DNA/RNA polymerases"/>
    <property type="match status" value="1"/>
</dbReference>
<evidence type="ECO:0000313" key="2">
    <source>
        <dbReference type="EMBL" id="KAD3336930.1"/>
    </source>
</evidence>
<organism evidence="2 3">
    <name type="scientific">Mikania micrantha</name>
    <name type="common">bitter vine</name>
    <dbReference type="NCBI Taxonomy" id="192012"/>
    <lineage>
        <taxon>Eukaryota</taxon>
        <taxon>Viridiplantae</taxon>
        <taxon>Streptophyta</taxon>
        <taxon>Embryophyta</taxon>
        <taxon>Tracheophyta</taxon>
        <taxon>Spermatophyta</taxon>
        <taxon>Magnoliopsida</taxon>
        <taxon>eudicotyledons</taxon>
        <taxon>Gunneridae</taxon>
        <taxon>Pentapetalae</taxon>
        <taxon>asterids</taxon>
        <taxon>campanulids</taxon>
        <taxon>Asterales</taxon>
        <taxon>Asteraceae</taxon>
        <taxon>Asteroideae</taxon>
        <taxon>Heliantheae alliance</taxon>
        <taxon>Eupatorieae</taxon>
        <taxon>Mikania</taxon>
    </lineage>
</organism>
<dbReference type="Pfam" id="PF00078">
    <property type="entry name" value="RVT_1"/>
    <property type="match status" value="1"/>
</dbReference>
<gene>
    <name evidence="2" type="ORF">E3N88_32450</name>
</gene>